<reference evidence="2 3" key="1">
    <citation type="submission" date="2023-07" db="EMBL/GenBank/DDBJ databases">
        <title>Sequencing the genomes of 1000 actinobacteria strains.</title>
        <authorList>
            <person name="Klenk H.-P."/>
        </authorList>
    </citation>
    <scope>NUCLEOTIDE SEQUENCE [LARGE SCALE GENOMIC DNA]</scope>
    <source>
        <strain evidence="2 3">DSM 46740</strain>
    </source>
</reference>
<dbReference type="EMBL" id="JAUSQU010000001">
    <property type="protein sequence ID" value="MDP9843349.1"/>
    <property type="molecule type" value="Genomic_DNA"/>
</dbReference>
<name>A0ABT9QBD2_9ACTN</name>
<comment type="caution">
    <text evidence="2">The sequence shown here is derived from an EMBL/GenBank/DDBJ whole genome shotgun (WGS) entry which is preliminary data.</text>
</comment>
<evidence type="ECO:0000313" key="2">
    <source>
        <dbReference type="EMBL" id="MDP9843349.1"/>
    </source>
</evidence>
<sequence>MGSTYTRKRPRADFTPEEREAYKARKQADKQIAIHAREVGAALLSQSVELIDGFRVYASRVMGHRTLGNALGMLAQNPQATRVNSAFFWGKEGRAVRKEAESIRVLAKRKGNKIVESTNETTGETEQTVEGKWSGWTAERVFDVRDTVPNKKPCKHCGTEPGETCPDSCAMYEPVTGPVPTREEVEELLDSILRDAGGFCLEFLDAEDSDEDDGE</sequence>
<gene>
    <name evidence="2" type="ORF">J2853_002560</name>
</gene>
<organism evidence="2 3">
    <name type="scientific">Streptosporangium lutulentum</name>
    <dbReference type="NCBI Taxonomy" id="1461250"/>
    <lineage>
        <taxon>Bacteria</taxon>
        <taxon>Bacillati</taxon>
        <taxon>Actinomycetota</taxon>
        <taxon>Actinomycetes</taxon>
        <taxon>Streptosporangiales</taxon>
        <taxon>Streptosporangiaceae</taxon>
        <taxon>Streptosporangium</taxon>
    </lineage>
</organism>
<dbReference type="RefSeq" id="WP_307557511.1">
    <property type="nucleotide sequence ID" value="NZ_JAUSQU010000001.1"/>
</dbReference>
<proteinExistence type="predicted"/>
<protein>
    <submittedName>
        <fullName evidence="2">Uncharacterized protein</fullName>
    </submittedName>
</protein>
<accession>A0ABT9QBD2</accession>
<feature type="compositionally biased region" description="Basic and acidic residues" evidence="1">
    <location>
        <begin position="11"/>
        <end position="21"/>
    </location>
</feature>
<evidence type="ECO:0000256" key="1">
    <source>
        <dbReference type="SAM" id="MobiDB-lite"/>
    </source>
</evidence>
<dbReference type="Proteomes" id="UP001225356">
    <property type="component" value="Unassembled WGS sequence"/>
</dbReference>
<feature type="region of interest" description="Disordered" evidence="1">
    <location>
        <begin position="1"/>
        <end position="21"/>
    </location>
</feature>
<evidence type="ECO:0000313" key="3">
    <source>
        <dbReference type="Proteomes" id="UP001225356"/>
    </source>
</evidence>
<keyword evidence="3" id="KW-1185">Reference proteome</keyword>
<feature type="compositionally biased region" description="Basic residues" evidence="1">
    <location>
        <begin position="1"/>
        <end position="10"/>
    </location>
</feature>